<dbReference type="InterPro" id="IPR050219">
    <property type="entry name" value="DnaG_primase"/>
</dbReference>
<keyword evidence="2" id="KW-1185">Reference proteome</keyword>
<evidence type="ECO:0000313" key="2">
    <source>
        <dbReference type="Proteomes" id="UP000641206"/>
    </source>
</evidence>
<dbReference type="SUPFAM" id="SSF56731">
    <property type="entry name" value="DNA primase core"/>
    <property type="match status" value="1"/>
</dbReference>
<comment type="caution">
    <text evidence="1">The sequence shown here is derived from an EMBL/GenBank/DDBJ whole genome shotgun (WGS) entry which is preliminary data.</text>
</comment>
<evidence type="ECO:0008006" key="3">
    <source>
        <dbReference type="Google" id="ProtNLM"/>
    </source>
</evidence>
<name>A0ABQ2NY55_9BACI</name>
<evidence type="ECO:0000313" key="1">
    <source>
        <dbReference type="EMBL" id="GGP13472.1"/>
    </source>
</evidence>
<dbReference type="InterPro" id="IPR036977">
    <property type="entry name" value="DNA_primase_Znf_CHC2"/>
</dbReference>
<dbReference type="SUPFAM" id="SSF57783">
    <property type="entry name" value="Zinc beta-ribbon"/>
    <property type="match status" value="1"/>
</dbReference>
<dbReference type="CDD" id="cd03364">
    <property type="entry name" value="TOPRIM_DnaG_primases"/>
    <property type="match status" value="1"/>
</dbReference>
<sequence>MAYVKVSGVDLDVNIAEELSEYDWIRPRWTADKLLAASPFRYDKTPSFFVSLEGEYAGGWKDSGAYDADFESGNLVKLLAFLRSETYEETVAYLHGKYGLIDFSDHYRVPLPQLKRERKRIVLPDEELTQFAQRHTYLFSRGIDPKVEAFFNTRFSPVSQSVVVPWRHFDGQLANLKFRKIQGKAFWYRRHSHPIRELVFGLDKVYRHNLKEVAVCEAEIDAMSWYTCGVPAIAVGGTAVSKTQLDLIRKSPIETIILAKDNDKAGAKMERAIKDGVRGCVRIKEVGIPPDYKDANEALEAGVSLKDLILGRQYPTSVI</sequence>
<dbReference type="EMBL" id="BMLW01000010">
    <property type="protein sequence ID" value="GGP13472.1"/>
    <property type="molecule type" value="Genomic_DNA"/>
</dbReference>
<organism evidence="1 2">
    <name type="scientific">Oceanobacillus neutriphilus</name>
    <dbReference type="NCBI Taxonomy" id="531815"/>
    <lineage>
        <taxon>Bacteria</taxon>
        <taxon>Bacillati</taxon>
        <taxon>Bacillota</taxon>
        <taxon>Bacilli</taxon>
        <taxon>Bacillales</taxon>
        <taxon>Bacillaceae</taxon>
        <taxon>Oceanobacillus</taxon>
    </lineage>
</organism>
<reference evidence="2" key="1">
    <citation type="journal article" date="2019" name="Int. J. Syst. Evol. Microbiol.">
        <title>The Global Catalogue of Microorganisms (GCM) 10K type strain sequencing project: providing services to taxonomists for standard genome sequencing and annotation.</title>
        <authorList>
            <consortium name="The Broad Institute Genomics Platform"/>
            <consortium name="The Broad Institute Genome Sequencing Center for Infectious Disease"/>
            <person name="Wu L."/>
            <person name="Ma J."/>
        </authorList>
    </citation>
    <scope>NUCLEOTIDE SEQUENCE [LARGE SCALE GENOMIC DNA]</scope>
    <source>
        <strain evidence="2">CGMCC 1.7693</strain>
    </source>
</reference>
<dbReference type="InterPro" id="IPR034151">
    <property type="entry name" value="TOPRIM_DnaG_bac"/>
</dbReference>
<dbReference type="Pfam" id="PF13155">
    <property type="entry name" value="Toprim_2"/>
    <property type="match status" value="1"/>
</dbReference>
<dbReference type="Gene3D" id="3.90.580.10">
    <property type="entry name" value="Zinc finger, CHC2-type domain"/>
    <property type="match status" value="1"/>
</dbReference>
<dbReference type="PANTHER" id="PTHR30313">
    <property type="entry name" value="DNA PRIMASE"/>
    <property type="match status" value="1"/>
</dbReference>
<dbReference type="RefSeq" id="WP_188735496.1">
    <property type="nucleotide sequence ID" value="NZ_BMLW01000010.1"/>
</dbReference>
<accession>A0ABQ2NY55</accession>
<proteinExistence type="predicted"/>
<dbReference type="Gene3D" id="3.40.1360.10">
    <property type="match status" value="1"/>
</dbReference>
<dbReference type="Proteomes" id="UP000641206">
    <property type="component" value="Unassembled WGS sequence"/>
</dbReference>
<protein>
    <recommendedName>
        <fullName evidence="3">DNA primase</fullName>
    </recommendedName>
</protein>
<dbReference type="PANTHER" id="PTHR30313:SF2">
    <property type="entry name" value="DNA PRIMASE"/>
    <property type="match status" value="1"/>
</dbReference>
<gene>
    <name evidence="1" type="ORF">GCM10011346_33600</name>
</gene>